<evidence type="ECO:0000256" key="3">
    <source>
        <dbReference type="ARBA" id="ARBA00022692"/>
    </source>
</evidence>
<evidence type="ECO:0000256" key="2">
    <source>
        <dbReference type="ARBA" id="ARBA00006462"/>
    </source>
</evidence>
<name>A0AAW1CUF4_9HEMI</name>
<protein>
    <submittedName>
        <fullName evidence="8">Uncharacterized protein</fullName>
    </submittedName>
</protein>
<reference evidence="8 9" key="1">
    <citation type="submission" date="2022-12" db="EMBL/GenBank/DDBJ databases">
        <title>Chromosome-level genome assembly of true bugs.</title>
        <authorList>
            <person name="Ma L."/>
            <person name="Li H."/>
        </authorList>
    </citation>
    <scope>NUCLEOTIDE SEQUENCE [LARGE SCALE GENOMIC DNA]</scope>
    <source>
        <strain evidence="8">Lab_2022b</strain>
    </source>
</reference>
<keyword evidence="5" id="KW-1133">Transmembrane helix</keyword>
<organism evidence="8 9">
    <name type="scientific">Rhynocoris fuscipes</name>
    <dbReference type="NCBI Taxonomy" id="488301"/>
    <lineage>
        <taxon>Eukaryota</taxon>
        <taxon>Metazoa</taxon>
        <taxon>Ecdysozoa</taxon>
        <taxon>Arthropoda</taxon>
        <taxon>Hexapoda</taxon>
        <taxon>Insecta</taxon>
        <taxon>Pterygota</taxon>
        <taxon>Neoptera</taxon>
        <taxon>Paraneoptera</taxon>
        <taxon>Hemiptera</taxon>
        <taxon>Heteroptera</taxon>
        <taxon>Panheteroptera</taxon>
        <taxon>Cimicomorpha</taxon>
        <taxon>Reduviidae</taxon>
        <taxon>Harpactorinae</taxon>
        <taxon>Harpactorini</taxon>
        <taxon>Rhynocoris</taxon>
    </lineage>
</organism>
<evidence type="ECO:0000313" key="7">
    <source>
        <dbReference type="EMBL" id="KAK9496427.1"/>
    </source>
</evidence>
<comment type="similarity">
    <text evidence="2">Belongs to the glycosyltransferase 31 family. Beta3-Gal-T subfamily.</text>
</comment>
<dbReference type="GO" id="GO:0016263">
    <property type="term" value="F:glycoprotein-N-acetylgalactosamine 3-beta-galactosyltransferase activity"/>
    <property type="evidence" value="ECO:0007669"/>
    <property type="project" value="TreeGrafter"/>
</dbReference>
<evidence type="ECO:0000313" key="9">
    <source>
        <dbReference type="Proteomes" id="UP001461498"/>
    </source>
</evidence>
<keyword evidence="3" id="KW-0812">Transmembrane</keyword>
<dbReference type="GO" id="GO:0016020">
    <property type="term" value="C:membrane"/>
    <property type="evidence" value="ECO:0007669"/>
    <property type="project" value="UniProtKB-SubCell"/>
</dbReference>
<dbReference type="Proteomes" id="UP001461498">
    <property type="component" value="Unassembled WGS sequence"/>
</dbReference>
<evidence type="ECO:0000256" key="1">
    <source>
        <dbReference type="ARBA" id="ARBA00004606"/>
    </source>
</evidence>
<gene>
    <name evidence="8" type="ORF">O3M35_012607</name>
    <name evidence="7" type="ORF">O3M35_013269</name>
</gene>
<comment type="caution">
    <text evidence="8">The sequence shown here is derived from an EMBL/GenBank/DDBJ whole genome shotgun (WGS) entry which is preliminary data.</text>
</comment>
<dbReference type="InterPro" id="IPR026050">
    <property type="entry name" value="C1GALT1/C1GALT1_chp1"/>
</dbReference>
<keyword evidence="6" id="KW-0472">Membrane</keyword>
<evidence type="ECO:0000256" key="5">
    <source>
        <dbReference type="ARBA" id="ARBA00022989"/>
    </source>
</evidence>
<dbReference type="PANTHER" id="PTHR23033">
    <property type="entry name" value="BETA1,3-GALACTOSYLTRANSFERASE"/>
    <property type="match status" value="1"/>
</dbReference>
<dbReference type="Gene3D" id="3.90.550.50">
    <property type="match status" value="1"/>
</dbReference>
<accession>A0AAW1CUF4</accession>
<evidence type="ECO:0000256" key="4">
    <source>
        <dbReference type="ARBA" id="ARBA00022968"/>
    </source>
</evidence>
<dbReference type="EMBL" id="JAPXFL010000009">
    <property type="protein sequence ID" value="KAK9501992.1"/>
    <property type="molecule type" value="Genomic_DNA"/>
</dbReference>
<comment type="subcellular location">
    <subcellularLocation>
        <location evidence="1">Membrane</location>
        <topology evidence="1">Single-pass type II membrane protein</topology>
    </subcellularLocation>
</comment>
<keyword evidence="4" id="KW-0735">Signal-anchor</keyword>
<evidence type="ECO:0000313" key="8">
    <source>
        <dbReference type="EMBL" id="KAK9501992.1"/>
    </source>
</evidence>
<proteinExistence type="inferred from homology"/>
<sequence length="270" mass="31434">MREIWSREKIEWILFAPDYALVIPENLRYLIAYRDPERAYYLGHTSHFWNQLYNSGETAYVLSRGALRKIITKFNSSAACLKSGKYMNNEDYILGKHLSEMGVRPEDTRDEMGRQRFHLFTAAQLMFPDDPRKIQRFARKSVYPLILGSQCCSPSTISFKSTPDNSRYWFYIYLLYRVRLFTSGNLGNNLTNIRSSSLETAENFIYDTLGKHVNISAITSDAYFMLWKLLIKSPEEFNEKIRKETLLESNSFIRNITHNSALVNATPAVI</sequence>
<dbReference type="AlphaFoldDB" id="A0AAW1CUF4"/>
<evidence type="ECO:0000256" key="6">
    <source>
        <dbReference type="ARBA" id="ARBA00023136"/>
    </source>
</evidence>
<dbReference type="EMBL" id="JAPXFL010000083">
    <property type="protein sequence ID" value="KAK9496427.1"/>
    <property type="molecule type" value="Genomic_DNA"/>
</dbReference>
<keyword evidence="9" id="KW-1185">Reference proteome</keyword>
<dbReference type="PANTHER" id="PTHR23033:SF14">
    <property type="entry name" value="GLYCOPROTEIN-N-ACETYLGALACTOSAMINE 3-BETA-GALACTOSYLTRANSFERASE 1-RELATED"/>
    <property type="match status" value="1"/>
</dbReference>